<dbReference type="EMBL" id="CM037154">
    <property type="protein sequence ID" value="KAH7861118.1"/>
    <property type="molecule type" value="Genomic_DNA"/>
</dbReference>
<proteinExistence type="predicted"/>
<organism evidence="1 2">
    <name type="scientific">Vaccinium darrowii</name>
    <dbReference type="NCBI Taxonomy" id="229202"/>
    <lineage>
        <taxon>Eukaryota</taxon>
        <taxon>Viridiplantae</taxon>
        <taxon>Streptophyta</taxon>
        <taxon>Embryophyta</taxon>
        <taxon>Tracheophyta</taxon>
        <taxon>Spermatophyta</taxon>
        <taxon>Magnoliopsida</taxon>
        <taxon>eudicotyledons</taxon>
        <taxon>Gunneridae</taxon>
        <taxon>Pentapetalae</taxon>
        <taxon>asterids</taxon>
        <taxon>Ericales</taxon>
        <taxon>Ericaceae</taxon>
        <taxon>Vaccinioideae</taxon>
        <taxon>Vaccinieae</taxon>
        <taxon>Vaccinium</taxon>
    </lineage>
</organism>
<reference evidence="1 2" key="1">
    <citation type="journal article" date="2021" name="Hortic Res">
        <title>High-quality reference genome and annotation aids understanding of berry development for evergreen blueberry (Vaccinium darrowii).</title>
        <authorList>
            <person name="Yu J."/>
            <person name="Hulse-Kemp A.M."/>
            <person name="Babiker E."/>
            <person name="Staton M."/>
        </authorList>
    </citation>
    <scope>NUCLEOTIDE SEQUENCE [LARGE SCALE GENOMIC DNA]</scope>
    <source>
        <strain evidence="2">cv. NJ 8807/NJ 8810</strain>
        <tissue evidence="1">Young leaf</tissue>
    </source>
</reference>
<sequence>MLEPVLSFDDEEKEAKALEIENKTVVVVVGRGRSQAATRRVTPTTTNNTTTTEGTGVVVVEKMLPNGDLYMGSFSGTLPNGSGKYLWADGCMYEGQWKRGKAHGKGKFSWPSGATFEGDFKSGRMEGSGTFTGSDGHTYFGSWSSDRKHGHGLKRYSNGDFYDGWWRRNLQDGHGRYVWSNGNEYVGEWRNGVINGRGMLIWANGNKYQGNWENGIPIGNGVFTWTDGGRYNGNWTNLKQNQLLNNNNLITFNIKVNGGKTKKKRSSVDGGSTGGSLTGDKVFPRICIWDSDGEAGDITCDIVDNVEAASMMFYKGRSSTMFDFDGLKQLRRNSCCFINGGEMKKPGQTISKGHKNYDLMLNLQLGIRYSVGKHASITRNLKPSDFDPKEKFWTRFPTEGSKTTPPHQSGDFRWKDYCPMVFRHLRELFQVDPADYMLAICGNAALRELSSPGKSGSFFYLTQDDRFMIKTVKKSEVKVLIKMLPSYHQHVCRYKNSLVTKFFGVHCVKPIGGSKTRFIVMGNLFCSDYRIHRRFDLKGSSHGRTTDKSKGEIDETTTLKDLDLNFVFRLQTNWFQQLIKQIDRDCEFLEGERIMDYSLLVGIHFREDNAGDKMGLSPFLLRTGKKGSFQNEKFMRGCRFLEAELQDMDRVLSGRKPLIRLGANMPARAERMVRKSDFDQYTSGGFTHSTPSRGCETYEVVLYFGIIDILQDYDISKKLEHAYKSLQADPTSISAVDPKLYSKRFRDFIGRIFVEER</sequence>
<gene>
    <name evidence="1" type="ORF">Vadar_021856</name>
</gene>
<name>A0ACB7Z579_9ERIC</name>
<comment type="caution">
    <text evidence="1">The sequence shown here is derived from an EMBL/GenBank/DDBJ whole genome shotgun (WGS) entry which is preliminary data.</text>
</comment>
<protein>
    <submittedName>
        <fullName evidence="1">Uncharacterized protein</fullName>
    </submittedName>
</protein>
<evidence type="ECO:0000313" key="2">
    <source>
        <dbReference type="Proteomes" id="UP000828048"/>
    </source>
</evidence>
<evidence type="ECO:0000313" key="1">
    <source>
        <dbReference type="EMBL" id="KAH7861118.1"/>
    </source>
</evidence>
<accession>A0ACB7Z579</accession>
<dbReference type="Proteomes" id="UP000828048">
    <property type="component" value="Chromosome 4"/>
</dbReference>
<keyword evidence="2" id="KW-1185">Reference proteome</keyword>